<feature type="domain" description="DNA mismatch repair proteins mutS family" evidence="5">
    <location>
        <begin position="639"/>
        <end position="655"/>
    </location>
</feature>
<evidence type="ECO:0000256" key="4">
    <source>
        <dbReference type="ARBA" id="ARBA00023125"/>
    </source>
</evidence>
<accession>A0A6J2XVV7</accession>
<dbReference type="GO" id="GO:0005634">
    <property type="term" value="C:nucleus"/>
    <property type="evidence" value="ECO:0007669"/>
    <property type="project" value="TreeGrafter"/>
</dbReference>
<dbReference type="KEGG" id="soy:115881418"/>
<dbReference type="GeneID" id="115881418"/>
<dbReference type="GO" id="GO:0006298">
    <property type="term" value="P:mismatch repair"/>
    <property type="evidence" value="ECO:0007669"/>
    <property type="project" value="InterPro"/>
</dbReference>
<dbReference type="SMART" id="SM00534">
    <property type="entry name" value="MUTSac"/>
    <property type="match status" value="1"/>
</dbReference>
<dbReference type="SUPFAM" id="SSF48334">
    <property type="entry name" value="DNA repair protein MutS, domain III"/>
    <property type="match status" value="1"/>
</dbReference>
<dbReference type="InterPro" id="IPR011184">
    <property type="entry name" value="DNA_mismatch_repair_Msh2"/>
</dbReference>
<keyword evidence="3" id="KW-0067">ATP-binding</keyword>
<evidence type="ECO:0000313" key="7">
    <source>
        <dbReference type="RefSeq" id="XP_030754739.1"/>
    </source>
</evidence>
<dbReference type="InterPro" id="IPR027417">
    <property type="entry name" value="P-loop_NTPase"/>
</dbReference>
<organism evidence="6 7">
    <name type="scientific">Sitophilus oryzae</name>
    <name type="common">Rice weevil</name>
    <name type="synonym">Curculio oryzae</name>
    <dbReference type="NCBI Taxonomy" id="7048"/>
    <lineage>
        <taxon>Eukaryota</taxon>
        <taxon>Metazoa</taxon>
        <taxon>Ecdysozoa</taxon>
        <taxon>Arthropoda</taxon>
        <taxon>Hexapoda</taxon>
        <taxon>Insecta</taxon>
        <taxon>Pterygota</taxon>
        <taxon>Neoptera</taxon>
        <taxon>Endopterygota</taxon>
        <taxon>Coleoptera</taxon>
        <taxon>Polyphaga</taxon>
        <taxon>Cucujiformia</taxon>
        <taxon>Curculionidae</taxon>
        <taxon>Dryophthorinae</taxon>
        <taxon>Sitophilus</taxon>
    </lineage>
</organism>
<dbReference type="InParanoid" id="A0A6J2XVV7"/>
<evidence type="ECO:0000256" key="3">
    <source>
        <dbReference type="ARBA" id="ARBA00022840"/>
    </source>
</evidence>
<sequence>MENIAERSYANLLCLLYRHGKLGAAYFNSEEQTLNLYEEMCDTKPQYLRSASILREVAPKYLLTFGNLTEEYVKAIVHFIQSANETVVTSDSLELPENVFLTSMNDYSYEVCKTIVQNINVASNHLERSDDAKQELYFHSIINWDHRLSIQALAALYKFIETHSTMFNFQAGSVCIMHINQVTLKNHVLIDNASFKTLKIFCQKSHDAAFKRGEESSSREGLSIYKLFLSSCKSTLGKAHLRNILLCPINQIEELNKRLDFISFVQDPNNSDFISNIHDNVKHLTNLNTLSEILEKIYNARASSSNWKTLYDTMMHIVFINDISKSYRNKNTLLNELNETVTENLYGLQDTINKALDFSVDVRRGRPAIKFGLDDDLDAKLLRRQDISKHVNAAARCALNDLPQFVSECKVVYLPEMGHLVAIKEWEPNCDQSAFQDLGYQVVFSIGGTIHYKTPICVEMDRRLGDINGEIIDHENRILRRLAGFVLKYNRDIREPLRLIALMDCLIAMAKVSQHNNYVKPTLNKDNVQELVKCRHPLMERILTSFEPNDYYSGGSHSHMKIITGPNGSGKSIYLKQVVLVVYLAHIGCYVPAERANIGMVHSIHCCGQSQESAAVRLSSFMIDIAQSSQILHYAAPSSLILLDEFGKSTLAEDGIVLLASFLKKFLSQNEMCPHIIVSTHFAKLATLLPENRYLEYYKTDHAFRDGTFCFLYQISKGTSKSFAFEIASAVLGDDIIQRAKQYYHCLQNNVPMDPQKYQYFKKPT</sequence>
<dbReference type="PANTHER" id="PTHR11361:SF20">
    <property type="entry name" value="MUTS PROTEIN HOMOLOG 5"/>
    <property type="match status" value="1"/>
</dbReference>
<keyword evidence="6" id="KW-1185">Reference proteome</keyword>
<dbReference type="Proteomes" id="UP000504635">
    <property type="component" value="Unplaced"/>
</dbReference>
<protein>
    <submittedName>
        <fullName evidence="7">MutS protein homolog 5-like</fullName>
    </submittedName>
</protein>
<dbReference type="Gene3D" id="3.40.50.300">
    <property type="entry name" value="P-loop containing nucleotide triphosphate hydrolases"/>
    <property type="match status" value="1"/>
</dbReference>
<dbReference type="AlphaFoldDB" id="A0A6J2XVV7"/>
<dbReference type="SUPFAM" id="SSF52540">
    <property type="entry name" value="P-loop containing nucleoside triphosphate hydrolases"/>
    <property type="match status" value="1"/>
</dbReference>
<dbReference type="Gene3D" id="1.10.1420.10">
    <property type="match status" value="1"/>
</dbReference>
<dbReference type="PANTHER" id="PTHR11361">
    <property type="entry name" value="DNA MISMATCH REPAIR PROTEIN MUTS FAMILY MEMBER"/>
    <property type="match status" value="1"/>
</dbReference>
<keyword evidence="2" id="KW-0547">Nucleotide-binding</keyword>
<gene>
    <name evidence="7" type="primary">LOC115881418</name>
</gene>
<evidence type="ECO:0000256" key="1">
    <source>
        <dbReference type="ARBA" id="ARBA00006271"/>
    </source>
</evidence>
<dbReference type="GO" id="GO:0030983">
    <property type="term" value="F:mismatched DNA binding"/>
    <property type="evidence" value="ECO:0007669"/>
    <property type="project" value="InterPro"/>
</dbReference>
<dbReference type="Pfam" id="PF05192">
    <property type="entry name" value="MutS_III"/>
    <property type="match status" value="1"/>
</dbReference>
<proteinExistence type="inferred from homology"/>
<dbReference type="InterPro" id="IPR045076">
    <property type="entry name" value="MutS"/>
</dbReference>
<reference evidence="7" key="1">
    <citation type="submission" date="2025-08" db="UniProtKB">
        <authorList>
            <consortium name="RefSeq"/>
        </authorList>
    </citation>
    <scope>IDENTIFICATION</scope>
    <source>
        <tissue evidence="7">Gonads</tissue>
    </source>
</reference>
<dbReference type="PIRSF" id="PIRSF005813">
    <property type="entry name" value="MSH2"/>
    <property type="match status" value="1"/>
</dbReference>
<comment type="similarity">
    <text evidence="1">Belongs to the DNA mismatch repair MutS family.</text>
</comment>
<dbReference type="SMART" id="SM00533">
    <property type="entry name" value="MUTSd"/>
    <property type="match status" value="1"/>
</dbReference>
<dbReference type="GO" id="GO:0005524">
    <property type="term" value="F:ATP binding"/>
    <property type="evidence" value="ECO:0007669"/>
    <property type="project" value="UniProtKB-KW"/>
</dbReference>
<evidence type="ECO:0000256" key="2">
    <source>
        <dbReference type="ARBA" id="ARBA00022741"/>
    </source>
</evidence>
<dbReference type="InterPro" id="IPR036187">
    <property type="entry name" value="DNA_mismatch_repair_MutS_sf"/>
</dbReference>
<dbReference type="Pfam" id="PF00488">
    <property type="entry name" value="MutS_V"/>
    <property type="match status" value="1"/>
</dbReference>
<evidence type="ECO:0000259" key="5">
    <source>
        <dbReference type="PROSITE" id="PS00486"/>
    </source>
</evidence>
<name>A0A6J2XVV7_SITOR</name>
<dbReference type="GO" id="GO:0140664">
    <property type="term" value="F:ATP-dependent DNA damage sensor activity"/>
    <property type="evidence" value="ECO:0007669"/>
    <property type="project" value="InterPro"/>
</dbReference>
<dbReference type="OrthoDB" id="29596at2759"/>
<dbReference type="GO" id="GO:0051026">
    <property type="term" value="P:chiasma assembly"/>
    <property type="evidence" value="ECO:0007669"/>
    <property type="project" value="TreeGrafter"/>
</dbReference>
<evidence type="ECO:0000313" key="6">
    <source>
        <dbReference type="Proteomes" id="UP000504635"/>
    </source>
</evidence>
<dbReference type="InterPro" id="IPR007696">
    <property type="entry name" value="DNA_mismatch_repair_MutS_core"/>
</dbReference>
<dbReference type="RefSeq" id="XP_030754739.1">
    <property type="nucleotide sequence ID" value="XM_030898879.1"/>
</dbReference>
<keyword evidence="4" id="KW-0238">DNA-binding</keyword>
<dbReference type="PROSITE" id="PS00486">
    <property type="entry name" value="DNA_MISMATCH_REPAIR_2"/>
    <property type="match status" value="1"/>
</dbReference>
<dbReference type="InterPro" id="IPR000432">
    <property type="entry name" value="DNA_mismatch_repair_MutS_C"/>
</dbReference>